<keyword evidence="1" id="KW-0472">Membrane</keyword>
<sequence length="98" mass="10760">MSTYANIVATLAIVVAVLPVGSWIQRFLPWLWPRQEAPLVQLPPELQEQLTDLQLELDEVAQEVHDLRGSNLQNLVTALEGAGESTSDELALLRSAGD</sequence>
<reference evidence="3" key="1">
    <citation type="journal article" date="2009" name="Genome Res.">
        <title>Comparative genomic analyses of the human fungal pathogens Coccidioides and their relatives.</title>
        <authorList>
            <person name="Sharpton T.J."/>
            <person name="Stajich J.E."/>
            <person name="Rounsley S.D."/>
            <person name="Gardner M.J."/>
            <person name="Wortman J.R."/>
            <person name="Jordar V.S."/>
            <person name="Maiti R."/>
            <person name="Kodira C.D."/>
            <person name="Neafsey D.E."/>
            <person name="Zeng Q."/>
            <person name="Hung C.-Y."/>
            <person name="McMahan C."/>
            <person name="Muszewska A."/>
            <person name="Grynberg M."/>
            <person name="Mandel M.A."/>
            <person name="Kellner E.M."/>
            <person name="Barker B.M."/>
            <person name="Galgiani J.N."/>
            <person name="Orbach M.J."/>
            <person name="Kirkland T.N."/>
            <person name="Cole G.T."/>
            <person name="Henn M.R."/>
            <person name="Birren B.W."/>
            <person name="Taylor J.W."/>
        </authorList>
    </citation>
    <scope>NUCLEOTIDE SEQUENCE [LARGE SCALE GENOMIC DNA]</scope>
    <source>
        <strain evidence="3">UAMH 1704</strain>
    </source>
</reference>
<keyword evidence="3" id="KW-1185">Reference proteome</keyword>
<keyword evidence="1" id="KW-0812">Transmembrane</keyword>
<dbReference type="EMBL" id="CH476619">
    <property type="protein sequence ID" value="EEP82314.1"/>
    <property type="molecule type" value="Genomic_DNA"/>
</dbReference>
<gene>
    <name evidence="2" type="ORF">UREG_07179</name>
</gene>
<name>C4JYC8_UNCRE</name>
<keyword evidence="1" id="KW-1133">Transmembrane helix</keyword>
<dbReference type="AlphaFoldDB" id="C4JYC8"/>
<accession>C4JYC8</accession>
<proteinExistence type="predicted"/>
<feature type="transmembrane region" description="Helical" evidence="1">
    <location>
        <begin position="6"/>
        <end position="24"/>
    </location>
</feature>
<organism evidence="2 3">
    <name type="scientific">Uncinocarpus reesii (strain UAMH 1704)</name>
    <dbReference type="NCBI Taxonomy" id="336963"/>
    <lineage>
        <taxon>Eukaryota</taxon>
        <taxon>Fungi</taxon>
        <taxon>Dikarya</taxon>
        <taxon>Ascomycota</taxon>
        <taxon>Pezizomycotina</taxon>
        <taxon>Eurotiomycetes</taxon>
        <taxon>Eurotiomycetidae</taxon>
        <taxon>Onygenales</taxon>
        <taxon>Onygenaceae</taxon>
        <taxon>Uncinocarpus</taxon>
    </lineage>
</organism>
<evidence type="ECO:0000313" key="3">
    <source>
        <dbReference type="Proteomes" id="UP000002058"/>
    </source>
</evidence>
<evidence type="ECO:0000313" key="2">
    <source>
        <dbReference type="EMBL" id="EEP82314.1"/>
    </source>
</evidence>
<dbReference type="VEuPathDB" id="FungiDB:UREG_07179"/>
<dbReference type="GeneID" id="8439781"/>
<evidence type="ECO:0000256" key="1">
    <source>
        <dbReference type="SAM" id="Phobius"/>
    </source>
</evidence>
<dbReference type="HOGENOM" id="CLU_2335197_0_0_1"/>
<dbReference type="Proteomes" id="UP000002058">
    <property type="component" value="Unassembled WGS sequence"/>
</dbReference>
<dbReference type="KEGG" id="ure:UREG_07179"/>
<dbReference type="RefSeq" id="XP_002582406.1">
    <property type="nucleotide sequence ID" value="XM_002582360.1"/>
</dbReference>
<protein>
    <submittedName>
        <fullName evidence="2">Uncharacterized protein</fullName>
    </submittedName>
</protein>
<dbReference type="InParanoid" id="C4JYC8"/>